<name>A0A4P6L333_9BURK</name>
<dbReference type="GO" id="GO:0003677">
    <property type="term" value="F:DNA binding"/>
    <property type="evidence" value="ECO:0007669"/>
    <property type="project" value="UniProtKB-KW"/>
</dbReference>
<dbReference type="Gene3D" id="1.10.10.10">
    <property type="entry name" value="Winged helix-like DNA-binding domain superfamily/Winged helix DNA-binding domain"/>
    <property type="match status" value="1"/>
</dbReference>
<dbReference type="PRINTS" id="PR00039">
    <property type="entry name" value="HTHLYSR"/>
</dbReference>
<evidence type="ECO:0000313" key="6">
    <source>
        <dbReference type="EMBL" id="QBE65804.1"/>
    </source>
</evidence>
<dbReference type="Proteomes" id="UP000290637">
    <property type="component" value="Chromosome"/>
</dbReference>
<evidence type="ECO:0000256" key="2">
    <source>
        <dbReference type="ARBA" id="ARBA00023015"/>
    </source>
</evidence>
<evidence type="ECO:0000256" key="3">
    <source>
        <dbReference type="ARBA" id="ARBA00023125"/>
    </source>
</evidence>
<accession>A0A4P6L333</accession>
<keyword evidence="3" id="KW-0238">DNA-binding</keyword>
<sequence length="304" mass="34212">MELRHLRYFVTVADEQNFTRAAERLNMAQPPLSRQIQQLEEELGVALIVKGARPVRLTEAGTFFHAHAQELLAKAADLKAMTRRVGAIERKLSIGFVASTLYGLLPEIVRRYREQYQEVEISFNELTTMEQLKALKDGRIDVGFGRLKFEDAAIRRIVLREEPLIVALPVGHRLAQAAGPLKMSDLMQDTLIVYPKAPRPSFADQVLATFRDRMLVPQQVLEVRELQIAIGLVGAGQGIAIVPDSLQGMIRTDVCYRPIDDRQAVSPIIFSARAMDRSQELVNMLAVIYAIYEERGIPHTAQEL</sequence>
<evidence type="ECO:0000256" key="1">
    <source>
        <dbReference type="ARBA" id="ARBA00009437"/>
    </source>
</evidence>
<dbReference type="GO" id="GO:0003700">
    <property type="term" value="F:DNA-binding transcription factor activity"/>
    <property type="evidence" value="ECO:0007669"/>
    <property type="project" value="InterPro"/>
</dbReference>
<dbReference type="AlphaFoldDB" id="A0A4P6L333"/>
<evidence type="ECO:0000313" key="7">
    <source>
        <dbReference type="Proteomes" id="UP000290637"/>
    </source>
</evidence>
<dbReference type="KEGG" id="plue:EWM63_24840"/>
<dbReference type="PROSITE" id="PS50931">
    <property type="entry name" value="HTH_LYSR"/>
    <property type="match status" value="1"/>
</dbReference>
<proteinExistence type="inferred from homology"/>
<dbReference type="OrthoDB" id="8807047at2"/>
<dbReference type="FunFam" id="1.10.10.10:FF:000001">
    <property type="entry name" value="LysR family transcriptional regulator"/>
    <property type="match status" value="1"/>
</dbReference>
<gene>
    <name evidence="6" type="ORF">EWM63_24840</name>
</gene>
<dbReference type="SUPFAM" id="SSF53850">
    <property type="entry name" value="Periplasmic binding protein-like II"/>
    <property type="match status" value="1"/>
</dbReference>
<dbReference type="InterPro" id="IPR036390">
    <property type="entry name" value="WH_DNA-bd_sf"/>
</dbReference>
<dbReference type="RefSeq" id="WP_130188913.1">
    <property type="nucleotide sequence ID" value="NZ_CP035913.1"/>
</dbReference>
<protein>
    <submittedName>
        <fullName evidence="6">LysR family transcriptional regulator</fullName>
    </submittedName>
</protein>
<dbReference type="EMBL" id="CP035913">
    <property type="protein sequence ID" value="QBE65804.1"/>
    <property type="molecule type" value="Genomic_DNA"/>
</dbReference>
<dbReference type="InterPro" id="IPR036388">
    <property type="entry name" value="WH-like_DNA-bd_sf"/>
</dbReference>
<evidence type="ECO:0000256" key="4">
    <source>
        <dbReference type="ARBA" id="ARBA00023163"/>
    </source>
</evidence>
<dbReference type="SUPFAM" id="SSF46785">
    <property type="entry name" value="Winged helix' DNA-binding domain"/>
    <property type="match status" value="1"/>
</dbReference>
<keyword evidence="7" id="KW-1185">Reference proteome</keyword>
<dbReference type="Gene3D" id="3.40.190.10">
    <property type="entry name" value="Periplasmic binding protein-like II"/>
    <property type="match status" value="2"/>
</dbReference>
<dbReference type="PANTHER" id="PTHR30346">
    <property type="entry name" value="TRANSCRIPTIONAL DUAL REGULATOR HCAR-RELATED"/>
    <property type="match status" value="1"/>
</dbReference>
<evidence type="ECO:0000259" key="5">
    <source>
        <dbReference type="PROSITE" id="PS50931"/>
    </source>
</evidence>
<keyword evidence="4" id="KW-0804">Transcription</keyword>
<comment type="similarity">
    <text evidence="1">Belongs to the LysR transcriptional regulatory family.</text>
</comment>
<dbReference type="Pfam" id="PF03466">
    <property type="entry name" value="LysR_substrate"/>
    <property type="match status" value="1"/>
</dbReference>
<keyword evidence="2" id="KW-0805">Transcription regulation</keyword>
<dbReference type="InterPro" id="IPR000847">
    <property type="entry name" value="LysR_HTH_N"/>
</dbReference>
<feature type="domain" description="HTH lysR-type" evidence="5">
    <location>
        <begin position="1"/>
        <end position="58"/>
    </location>
</feature>
<organism evidence="6 7">
    <name type="scientific">Pseudoduganella lutea</name>
    <dbReference type="NCBI Taxonomy" id="321985"/>
    <lineage>
        <taxon>Bacteria</taxon>
        <taxon>Pseudomonadati</taxon>
        <taxon>Pseudomonadota</taxon>
        <taxon>Betaproteobacteria</taxon>
        <taxon>Burkholderiales</taxon>
        <taxon>Oxalobacteraceae</taxon>
        <taxon>Telluria group</taxon>
        <taxon>Pseudoduganella</taxon>
    </lineage>
</organism>
<dbReference type="CDD" id="cd08445">
    <property type="entry name" value="PBP2_BenM_CatM_CatR"/>
    <property type="match status" value="1"/>
</dbReference>
<dbReference type="PANTHER" id="PTHR30346:SF17">
    <property type="entry name" value="LYSR FAMILY TRANSCRIPTIONAL REGULATOR"/>
    <property type="match status" value="1"/>
</dbReference>
<dbReference type="GO" id="GO:0032993">
    <property type="term" value="C:protein-DNA complex"/>
    <property type="evidence" value="ECO:0007669"/>
    <property type="project" value="TreeGrafter"/>
</dbReference>
<dbReference type="InterPro" id="IPR005119">
    <property type="entry name" value="LysR_subst-bd"/>
</dbReference>
<dbReference type="Pfam" id="PF00126">
    <property type="entry name" value="HTH_1"/>
    <property type="match status" value="1"/>
</dbReference>
<reference evidence="6 7" key="1">
    <citation type="submission" date="2019-02" db="EMBL/GenBank/DDBJ databases">
        <title>Draft Genome Sequences of Six Type Strains of the Genus Massilia.</title>
        <authorList>
            <person name="Miess H."/>
            <person name="Frediansyhah A."/>
            <person name="Gross H."/>
        </authorList>
    </citation>
    <scope>NUCLEOTIDE SEQUENCE [LARGE SCALE GENOMIC DNA]</scope>
    <source>
        <strain evidence="6 7">DSM 17473</strain>
    </source>
</reference>